<evidence type="ECO:0000256" key="7">
    <source>
        <dbReference type="RuleBase" id="RU003346"/>
    </source>
</evidence>
<proteinExistence type="inferred from homology"/>
<dbReference type="GO" id="GO:0005351">
    <property type="term" value="F:carbohydrate:proton symporter activity"/>
    <property type="evidence" value="ECO:0007669"/>
    <property type="project" value="TreeGrafter"/>
</dbReference>
<feature type="compositionally biased region" description="Basic and acidic residues" evidence="8">
    <location>
        <begin position="493"/>
        <end position="504"/>
    </location>
</feature>
<dbReference type="SUPFAM" id="SSF103473">
    <property type="entry name" value="MFS general substrate transporter"/>
    <property type="match status" value="1"/>
</dbReference>
<evidence type="ECO:0000256" key="2">
    <source>
        <dbReference type="ARBA" id="ARBA00010992"/>
    </source>
</evidence>
<dbReference type="InterPro" id="IPR003663">
    <property type="entry name" value="Sugar/inositol_transpt"/>
</dbReference>
<protein>
    <submittedName>
        <fullName evidence="11">MFS sugar transporter-like protein</fullName>
    </submittedName>
</protein>
<dbReference type="InterPro" id="IPR036259">
    <property type="entry name" value="MFS_trans_sf"/>
</dbReference>
<gene>
    <name evidence="11" type="ORF">BP6252_03179</name>
</gene>
<feature type="transmembrane region" description="Helical" evidence="9">
    <location>
        <begin position="79"/>
        <end position="98"/>
    </location>
</feature>
<dbReference type="PRINTS" id="PR00171">
    <property type="entry name" value="SUGRTRNSPORT"/>
</dbReference>
<keyword evidence="11" id="KW-0762">Sugar transport</keyword>
<comment type="subcellular location">
    <subcellularLocation>
        <location evidence="1">Membrane</location>
        <topology evidence="1">Multi-pass membrane protein</topology>
    </subcellularLocation>
</comment>
<dbReference type="PANTHER" id="PTHR48022:SF37">
    <property type="entry name" value="MAJOR FACILITATOR SUPERFAMILY (MFS) PROFILE DOMAIN-CONTAINING PROTEIN-RELATED"/>
    <property type="match status" value="1"/>
</dbReference>
<evidence type="ECO:0000256" key="5">
    <source>
        <dbReference type="ARBA" id="ARBA00022989"/>
    </source>
</evidence>
<feature type="transmembrane region" description="Helical" evidence="9">
    <location>
        <begin position="358"/>
        <end position="385"/>
    </location>
</feature>
<feature type="transmembrane region" description="Helical" evidence="9">
    <location>
        <begin position="170"/>
        <end position="191"/>
    </location>
</feature>
<dbReference type="AlphaFoldDB" id="A0A3D8S6Y3"/>
<comment type="caution">
    <text evidence="11">The sequence shown here is derived from an EMBL/GenBank/DDBJ whole genome shotgun (WGS) entry which is preliminary data.</text>
</comment>
<feature type="transmembrane region" description="Helical" evidence="9">
    <location>
        <begin position="104"/>
        <end position="126"/>
    </location>
</feature>
<dbReference type="GO" id="GO:0016020">
    <property type="term" value="C:membrane"/>
    <property type="evidence" value="ECO:0007669"/>
    <property type="project" value="UniProtKB-SubCell"/>
</dbReference>
<evidence type="ECO:0000313" key="11">
    <source>
        <dbReference type="EMBL" id="RDW82067.1"/>
    </source>
</evidence>
<name>A0A3D8S6Y3_9HELO</name>
<keyword evidence="12" id="KW-1185">Reference proteome</keyword>
<dbReference type="InterPro" id="IPR020846">
    <property type="entry name" value="MFS_dom"/>
</dbReference>
<feature type="domain" description="Major facilitator superfamily (MFS) profile" evidence="10">
    <location>
        <begin position="12"/>
        <end position="450"/>
    </location>
</feature>
<feature type="transmembrane region" description="Helical" evidence="9">
    <location>
        <begin position="138"/>
        <end position="158"/>
    </location>
</feature>
<feature type="transmembrane region" description="Helical" evidence="9">
    <location>
        <begin position="427"/>
        <end position="446"/>
    </location>
</feature>
<feature type="transmembrane region" description="Helical" evidence="9">
    <location>
        <begin position="260"/>
        <end position="281"/>
    </location>
</feature>
<dbReference type="PROSITE" id="PS50850">
    <property type="entry name" value="MFS"/>
    <property type="match status" value="1"/>
</dbReference>
<evidence type="ECO:0000256" key="6">
    <source>
        <dbReference type="ARBA" id="ARBA00023136"/>
    </source>
</evidence>
<dbReference type="Gene3D" id="1.20.1250.20">
    <property type="entry name" value="MFS general substrate transporter like domains"/>
    <property type="match status" value="1"/>
</dbReference>
<dbReference type="PROSITE" id="PS00217">
    <property type="entry name" value="SUGAR_TRANSPORT_2"/>
    <property type="match status" value="1"/>
</dbReference>
<dbReference type="InterPro" id="IPR050360">
    <property type="entry name" value="MFS_Sugar_Transporters"/>
</dbReference>
<evidence type="ECO:0000256" key="3">
    <source>
        <dbReference type="ARBA" id="ARBA00022448"/>
    </source>
</evidence>
<feature type="transmembrane region" description="Helical" evidence="9">
    <location>
        <begin position="301"/>
        <end position="318"/>
    </location>
</feature>
<keyword evidence="4 9" id="KW-0812">Transmembrane</keyword>
<evidence type="ECO:0000256" key="9">
    <source>
        <dbReference type="SAM" id="Phobius"/>
    </source>
</evidence>
<dbReference type="NCBIfam" id="TIGR00879">
    <property type="entry name" value="SP"/>
    <property type="match status" value="1"/>
</dbReference>
<organism evidence="11 12">
    <name type="scientific">Coleophoma cylindrospora</name>
    <dbReference type="NCBI Taxonomy" id="1849047"/>
    <lineage>
        <taxon>Eukaryota</taxon>
        <taxon>Fungi</taxon>
        <taxon>Dikarya</taxon>
        <taxon>Ascomycota</taxon>
        <taxon>Pezizomycotina</taxon>
        <taxon>Leotiomycetes</taxon>
        <taxon>Helotiales</taxon>
        <taxon>Dermateaceae</taxon>
        <taxon>Coleophoma</taxon>
    </lineage>
</organism>
<evidence type="ECO:0000256" key="4">
    <source>
        <dbReference type="ARBA" id="ARBA00022692"/>
    </source>
</evidence>
<dbReference type="PANTHER" id="PTHR48022">
    <property type="entry name" value="PLASTIDIC GLUCOSE TRANSPORTER 4"/>
    <property type="match status" value="1"/>
</dbReference>
<dbReference type="Pfam" id="PF00083">
    <property type="entry name" value="Sugar_tr"/>
    <property type="match status" value="1"/>
</dbReference>
<evidence type="ECO:0000256" key="8">
    <source>
        <dbReference type="SAM" id="MobiDB-lite"/>
    </source>
</evidence>
<feature type="transmembrane region" description="Helical" evidence="9">
    <location>
        <begin position="325"/>
        <end position="346"/>
    </location>
</feature>
<comment type="similarity">
    <text evidence="2 7">Belongs to the major facilitator superfamily. Sugar transporter (TC 2.A.1.1) family.</text>
</comment>
<feature type="transmembrane region" description="Helical" evidence="9">
    <location>
        <begin position="397"/>
        <end position="415"/>
    </location>
</feature>
<dbReference type="EMBL" id="PDLM01000003">
    <property type="protein sequence ID" value="RDW82067.1"/>
    <property type="molecule type" value="Genomic_DNA"/>
</dbReference>
<dbReference type="Proteomes" id="UP000256645">
    <property type="component" value="Unassembled WGS sequence"/>
</dbReference>
<evidence type="ECO:0000256" key="1">
    <source>
        <dbReference type="ARBA" id="ARBA00004141"/>
    </source>
</evidence>
<keyword evidence="3 7" id="KW-0813">Transport</keyword>
<reference evidence="11 12" key="1">
    <citation type="journal article" date="2018" name="IMA Fungus">
        <title>IMA Genome-F 9: Draft genome sequence of Annulohypoxylon stygium, Aspergillus mulundensis, Berkeleyomyces basicola (syn. Thielaviopsis basicola), Ceratocystis smalleyi, two Cercospora beticola strains, Coleophoma cylindrospora, Fusarium fracticaudum, Phialophora cf. hyalina, and Morchella septimelata.</title>
        <authorList>
            <person name="Wingfield B.D."/>
            <person name="Bills G.F."/>
            <person name="Dong Y."/>
            <person name="Huang W."/>
            <person name="Nel W.J."/>
            <person name="Swalarsk-Parry B.S."/>
            <person name="Vaghefi N."/>
            <person name="Wilken P.M."/>
            <person name="An Z."/>
            <person name="de Beer Z.W."/>
            <person name="De Vos L."/>
            <person name="Chen L."/>
            <person name="Duong T.A."/>
            <person name="Gao Y."/>
            <person name="Hammerbacher A."/>
            <person name="Kikkert J.R."/>
            <person name="Li Y."/>
            <person name="Li H."/>
            <person name="Li K."/>
            <person name="Li Q."/>
            <person name="Liu X."/>
            <person name="Ma X."/>
            <person name="Naidoo K."/>
            <person name="Pethybridge S.J."/>
            <person name="Sun J."/>
            <person name="Steenkamp E.T."/>
            <person name="van der Nest M.A."/>
            <person name="van Wyk S."/>
            <person name="Wingfield M.J."/>
            <person name="Xiong C."/>
            <person name="Yue Q."/>
            <person name="Zhang X."/>
        </authorList>
    </citation>
    <scope>NUCLEOTIDE SEQUENCE [LARGE SCALE GENOMIC DNA]</scope>
    <source>
        <strain evidence="11 12">BP6252</strain>
    </source>
</reference>
<dbReference type="InterPro" id="IPR005829">
    <property type="entry name" value="Sugar_transporter_CS"/>
</dbReference>
<keyword evidence="6 9" id="KW-0472">Membrane</keyword>
<evidence type="ECO:0000313" key="12">
    <source>
        <dbReference type="Proteomes" id="UP000256645"/>
    </source>
</evidence>
<feature type="transmembrane region" description="Helical" evidence="9">
    <location>
        <begin position="45"/>
        <end position="67"/>
    </location>
</feature>
<accession>A0A3D8S6Y3</accession>
<sequence length="517" mass="56988">MVLKPKVYQFLVGVFASMGSILYGYDLGVIAEVVASPSFTSLFNPTATETGIVVSFFTGGAFCGSGLAGPAGDRLGRRYTIVIGALVYLLGGALQTGAQNIHTLWAGRWIAGVGVGFLVMIIPLYQAEICHPSIRGRVTALQQFMLGIGAFVAAWISYGTFINLTSSIQWRLPLGLQMAPAVVLAALILLFPESPRWLIDHGKPEEGLRTLAKLHANGNEDDPWVRAEFDQIQDSITFEHEHEAKSYVELFTNMSSFRRLFIACALQASVQMTGVSAIQYYSPVIFKQIGIDASTTFKYQAINSIIALLGEACCVLFIDKFGRRIPLILGNLANMVCFIIATILTAKFPPGSLSNHAAGWGFIIMTWLYNFSFSATCGPLSWIIPAEIFDTRTRSKGISIATMVSFAFNTLIGQVTSTAMTNVGYKYYFVFIICNFTNAVFFYLLLPETARLPLEEMNYLFTNAPWIVPGTDKARYLTNYEADLERRAAEYREKNGHEGEHVEEQVEASEAVNAQEK</sequence>
<dbReference type="FunFam" id="1.20.1250.20:FF:000090">
    <property type="entry name" value="MFS sugar transporter, putative"/>
    <property type="match status" value="1"/>
</dbReference>
<keyword evidence="5 9" id="KW-1133">Transmembrane helix</keyword>
<feature type="compositionally biased region" description="Low complexity" evidence="8">
    <location>
        <begin position="508"/>
        <end position="517"/>
    </location>
</feature>
<dbReference type="OrthoDB" id="6612291at2759"/>
<feature type="transmembrane region" description="Helical" evidence="9">
    <location>
        <begin position="7"/>
        <end position="25"/>
    </location>
</feature>
<dbReference type="InterPro" id="IPR005828">
    <property type="entry name" value="MFS_sugar_transport-like"/>
</dbReference>
<evidence type="ECO:0000259" key="10">
    <source>
        <dbReference type="PROSITE" id="PS50850"/>
    </source>
</evidence>
<feature type="region of interest" description="Disordered" evidence="8">
    <location>
        <begin position="493"/>
        <end position="517"/>
    </location>
</feature>